<sequence length="216" mass="23588">MSLSATAHRNTRELVRQAGSIARFAEIVGISPAQAWQIASDEPRRGIGAKMADRIERAFGKAPGWLYSTHAEPGGGAPSLGNARRIPVLNYVQAGNLTDVGFGFNGETLEYLISDLGRSDRAFALIVRGLSMAPMFQPGDKIIVDQDIRPGPGSFVIAMNGGEEATFKKYRPRGVDQHGNDIFELVPLNEDFASLYSDRQPLAIVGTVVEHRRYFK</sequence>
<dbReference type="EMBL" id="FKBS01000014">
    <property type="protein sequence ID" value="SAI22153.1"/>
    <property type="molecule type" value="Genomic_DNA"/>
</dbReference>
<dbReference type="Proteomes" id="UP000077037">
    <property type="component" value="Unassembled WGS sequence"/>
</dbReference>
<dbReference type="RefSeq" id="WP_066410653.1">
    <property type="nucleotide sequence ID" value="NZ_FKBS01000014.1"/>
</dbReference>
<proteinExistence type="predicted"/>
<dbReference type="InterPro" id="IPR001387">
    <property type="entry name" value="Cro/C1-type_HTH"/>
</dbReference>
<evidence type="ECO:0000313" key="2">
    <source>
        <dbReference type="EMBL" id="SAI22153.1"/>
    </source>
</evidence>
<dbReference type="AlphaFoldDB" id="A0A157NLK3"/>
<dbReference type="Pfam" id="PF00717">
    <property type="entry name" value="Peptidase_S24"/>
    <property type="match status" value="1"/>
</dbReference>
<dbReference type="OrthoDB" id="9021722at2"/>
<name>A0A157NLK3_9BORD</name>
<accession>A0A157NLK3</accession>
<organism evidence="2 3">
    <name type="scientific">Bordetella ansorpii</name>
    <dbReference type="NCBI Taxonomy" id="288768"/>
    <lineage>
        <taxon>Bacteria</taxon>
        <taxon>Pseudomonadati</taxon>
        <taxon>Pseudomonadota</taxon>
        <taxon>Betaproteobacteria</taxon>
        <taxon>Burkholderiales</taxon>
        <taxon>Alcaligenaceae</taxon>
        <taxon>Bordetella</taxon>
    </lineage>
</organism>
<dbReference type="SUPFAM" id="SSF51306">
    <property type="entry name" value="LexA/Signal peptidase"/>
    <property type="match status" value="1"/>
</dbReference>
<dbReference type="InterPro" id="IPR015927">
    <property type="entry name" value="Peptidase_S24_S26A/B/C"/>
</dbReference>
<dbReference type="Gene3D" id="2.10.109.10">
    <property type="entry name" value="Umud Fragment, subunit A"/>
    <property type="match status" value="1"/>
</dbReference>
<dbReference type="CDD" id="cd06529">
    <property type="entry name" value="S24_LexA-like"/>
    <property type="match status" value="1"/>
</dbReference>
<dbReference type="InterPro" id="IPR039418">
    <property type="entry name" value="LexA-like"/>
</dbReference>
<feature type="domain" description="Peptidase S24/S26A/S26B/S26C" evidence="1">
    <location>
        <begin position="88"/>
        <end position="209"/>
    </location>
</feature>
<reference evidence="2 3" key="1">
    <citation type="submission" date="2016-03" db="EMBL/GenBank/DDBJ databases">
        <authorList>
            <consortium name="Pathogen Informatics"/>
        </authorList>
    </citation>
    <scope>NUCLEOTIDE SEQUENCE [LARGE SCALE GENOMIC DNA]</scope>
    <source>
        <strain evidence="2 3">NCTC13364</strain>
    </source>
</reference>
<evidence type="ECO:0000313" key="3">
    <source>
        <dbReference type="Proteomes" id="UP000077037"/>
    </source>
</evidence>
<dbReference type="InterPro" id="IPR036286">
    <property type="entry name" value="LexA/Signal_pep-like_sf"/>
</dbReference>
<gene>
    <name evidence="2" type="ORF">SAMEA1982600_01774</name>
</gene>
<protein>
    <submittedName>
        <fullName evidence="2">Phage repressor</fullName>
    </submittedName>
</protein>
<evidence type="ECO:0000259" key="1">
    <source>
        <dbReference type="Pfam" id="PF00717"/>
    </source>
</evidence>
<dbReference type="CDD" id="cd00093">
    <property type="entry name" value="HTH_XRE"/>
    <property type="match status" value="1"/>
</dbReference>